<evidence type="ECO:0000256" key="4">
    <source>
        <dbReference type="ARBA" id="ARBA00023172"/>
    </source>
</evidence>
<organism evidence="9 10">
    <name type="scientific">Natronocella acetinitrilica</name>
    <dbReference type="NCBI Taxonomy" id="414046"/>
    <lineage>
        <taxon>Bacteria</taxon>
        <taxon>Pseudomonadati</taxon>
        <taxon>Pseudomonadota</taxon>
        <taxon>Gammaproteobacteria</taxon>
        <taxon>Chromatiales</taxon>
        <taxon>Ectothiorhodospiraceae</taxon>
        <taxon>Natronocella</taxon>
    </lineage>
</organism>
<gene>
    <name evidence="9" type="ORF">J2T57_002647</name>
</gene>
<proteinExistence type="inferred from homology"/>
<dbReference type="PROSITE" id="PS51898">
    <property type="entry name" value="TYR_RECOMBINASE"/>
    <property type="match status" value="1"/>
</dbReference>
<feature type="region of interest" description="Disordered" evidence="6">
    <location>
        <begin position="272"/>
        <end position="319"/>
    </location>
</feature>
<evidence type="ECO:0000259" key="8">
    <source>
        <dbReference type="PROSITE" id="PS51900"/>
    </source>
</evidence>
<sequence length="319" mass="35730">MYQKHGAYYLVRQNRWVRLAGDLPSALQEYARLTATPQGNMSGLIDTAIAQASERGVSSNTLRQYQMGGDRLKEALVEFTVSDVKPHHIGQLMDHFRKTPNLANRMRSLLKMAFDHAVVTGMRESNPVLSIPRHREKKRDRYLTDEEWDAIYLTASPALRCIMDVAYYTGQRIGDILSIRLSQISEEGIAFQQEKTGKRLTVAMNSGLRDAIARAKGLHGTTRLYLLGQRNGKIRSYRGARDLLHRAAERAGVADVGWHDIRAKSITDTKRQGKNAQALAGHTTEAQTNRYLRGRETTLVEGPSFRQSNSGGAKSTPSH</sequence>
<evidence type="ECO:0000256" key="6">
    <source>
        <dbReference type="SAM" id="MobiDB-lite"/>
    </source>
</evidence>
<name>A0AAE3G513_9GAMM</name>
<keyword evidence="10" id="KW-1185">Reference proteome</keyword>
<dbReference type="SUPFAM" id="SSF56349">
    <property type="entry name" value="DNA breaking-rejoining enzymes"/>
    <property type="match status" value="1"/>
</dbReference>
<keyword evidence="4" id="KW-0233">DNA recombination</keyword>
<evidence type="ECO:0000313" key="9">
    <source>
        <dbReference type="EMBL" id="MCP1675497.1"/>
    </source>
</evidence>
<dbReference type="GO" id="GO:0003677">
    <property type="term" value="F:DNA binding"/>
    <property type="evidence" value="ECO:0007669"/>
    <property type="project" value="UniProtKB-UniRule"/>
</dbReference>
<dbReference type="AlphaFoldDB" id="A0AAE3G513"/>
<dbReference type="InterPro" id="IPR002104">
    <property type="entry name" value="Integrase_catalytic"/>
</dbReference>
<dbReference type="InterPro" id="IPR011010">
    <property type="entry name" value="DNA_brk_join_enz"/>
</dbReference>
<feature type="domain" description="Tyr recombinase" evidence="7">
    <location>
        <begin position="138"/>
        <end position="304"/>
    </location>
</feature>
<dbReference type="InterPro" id="IPR013762">
    <property type="entry name" value="Integrase-like_cat_sf"/>
</dbReference>
<feature type="compositionally biased region" description="Polar residues" evidence="6">
    <location>
        <begin position="305"/>
        <end position="319"/>
    </location>
</feature>
<evidence type="ECO:0000313" key="10">
    <source>
        <dbReference type="Proteomes" id="UP001205843"/>
    </source>
</evidence>
<dbReference type="InterPro" id="IPR010998">
    <property type="entry name" value="Integrase_recombinase_N"/>
</dbReference>
<keyword evidence="2" id="KW-0229">DNA integration</keyword>
<dbReference type="Proteomes" id="UP001205843">
    <property type="component" value="Unassembled WGS sequence"/>
</dbReference>
<dbReference type="RefSeq" id="WP_253478998.1">
    <property type="nucleotide sequence ID" value="NZ_JALJXV010000006.1"/>
</dbReference>
<protein>
    <submittedName>
        <fullName evidence="9">Integrase</fullName>
    </submittedName>
</protein>
<dbReference type="InterPro" id="IPR044068">
    <property type="entry name" value="CB"/>
</dbReference>
<evidence type="ECO:0000259" key="7">
    <source>
        <dbReference type="PROSITE" id="PS51898"/>
    </source>
</evidence>
<comment type="caution">
    <text evidence="9">The sequence shown here is derived from an EMBL/GenBank/DDBJ whole genome shotgun (WGS) entry which is preliminary data.</text>
</comment>
<dbReference type="EMBL" id="JALJXV010000006">
    <property type="protein sequence ID" value="MCP1675497.1"/>
    <property type="molecule type" value="Genomic_DNA"/>
</dbReference>
<dbReference type="GO" id="GO:0015074">
    <property type="term" value="P:DNA integration"/>
    <property type="evidence" value="ECO:0007669"/>
    <property type="project" value="UniProtKB-KW"/>
</dbReference>
<accession>A0AAE3G513</accession>
<evidence type="ECO:0000256" key="2">
    <source>
        <dbReference type="ARBA" id="ARBA00022908"/>
    </source>
</evidence>
<dbReference type="PANTHER" id="PTHR30349:SF41">
    <property type="entry name" value="INTEGRASE_RECOMBINASE PROTEIN MJ0367-RELATED"/>
    <property type="match status" value="1"/>
</dbReference>
<dbReference type="InterPro" id="IPR050090">
    <property type="entry name" value="Tyrosine_recombinase_XerCD"/>
</dbReference>
<dbReference type="PANTHER" id="PTHR30349">
    <property type="entry name" value="PHAGE INTEGRASE-RELATED"/>
    <property type="match status" value="1"/>
</dbReference>
<reference evidence="9" key="1">
    <citation type="submission" date="2022-03" db="EMBL/GenBank/DDBJ databases">
        <title>Genomic Encyclopedia of Type Strains, Phase III (KMG-III): the genomes of soil and plant-associated and newly described type strains.</title>
        <authorList>
            <person name="Whitman W."/>
        </authorList>
    </citation>
    <scope>NUCLEOTIDE SEQUENCE</scope>
    <source>
        <strain evidence="9">ANL 6-2</strain>
    </source>
</reference>
<feature type="domain" description="Core-binding (CB)" evidence="8">
    <location>
        <begin position="39"/>
        <end position="118"/>
    </location>
</feature>
<dbReference type="Gene3D" id="1.10.443.10">
    <property type="entry name" value="Intergrase catalytic core"/>
    <property type="match status" value="1"/>
</dbReference>
<dbReference type="PROSITE" id="PS51900">
    <property type="entry name" value="CB"/>
    <property type="match status" value="1"/>
</dbReference>
<dbReference type="GO" id="GO:0006310">
    <property type="term" value="P:DNA recombination"/>
    <property type="evidence" value="ECO:0007669"/>
    <property type="project" value="UniProtKB-KW"/>
</dbReference>
<evidence type="ECO:0000256" key="3">
    <source>
        <dbReference type="ARBA" id="ARBA00023125"/>
    </source>
</evidence>
<evidence type="ECO:0000256" key="1">
    <source>
        <dbReference type="ARBA" id="ARBA00008857"/>
    </source>
</evidence>
<keyword evidence="3 5" id="KW-0238">DNA-binding</keyword>
<dbReference type="Gene3D" id="1.10.150.130">
    <property type="match status" value="1"/>
</dbReference>
<comment type="similarity">
    <text evidence="1">Belongs to the 'phage' integrase family.</text>
</comment>
<evidence type="ECO:0000256" key="5">
    <source>
        <dbReference type="PROSITE-ProRule" id="PRU01248"/>
    </source>
</evidence>
<dbReference type="Pfam" id="PF00589">
    <property type="entry name" value="Phage_integrase"/>
    <property type="match status" value="1"/>
</dbReference>